<name>A0AAE1LD51_9NEOP</name>
<dbReference type="AlphaFoldDB" id="A0AAE1LD51"/>
<evidence type="ECO:0000313" key="3">
    <source>
        <dbReference type="Proteomes" id="UP001219518"/>
    </source>
</evidence>
<organism evidence="2 3">
    <name type="scientific">Frankliniella fusca</name>
    <dbReference type="NCBI Taxonomy" id="407009"/>
    <lineage>
        <taxon>Eukaryota</taxon>
        <taxon>Metazoa</taxon>
        <taxon>Ecdysozoa</taxon>
        <taxon>Arthropoda</taxon>
        <taxon>Hexapoda</taxon>
        <taxon>Insecta</taxon>
        <taxon>Pterygota</taxon>
        <taxon>Neoptera</taxon>
        <taxon>Paraneoptera</taxon>
        <taxon>Thysanoptera</taxon>
        <taxon>Terebrantia</taxon>
        <taxon>Thripoidea</taxon>
        <taxon>Thripidae</taxon>
        <taxon>Frankliniella</taxon>
    </lineage>
</organism>
<gene>
    <name evidence="2" type="ORF">KUF71_023745</name>
</gene>
<evidence type="ECO:0000313" key="2">
    <source>
        <dbReference type="EMBL" id="KAK3914344.1"/>
    </source>
</evidence>
<reference evidence="2" key="2">
    <citation type="journal article" date="2023" name="BMC Genomics">
        <title>Pest status, molecular evolution, and epigenetic factors derived from the genome assembly of Frankliniella fusca, a thysanopteran phytovirus vector.</title>
        <authorList>
            <person name="Catto M.A."/>
            <person name="Labadie P.E."/>
            <person name="Jacobson A.L."/>
            <person name="Kennedy G.G."/>
            <person name="Srinivasan R."/>
            <person name="Hunt B.G."/>
        </authorList>
    </citation>
    <scope>NUCLEOTIDE SEQUENCE</scope>
    <source>
        <strain evidence="2">PL_HMW_Pooled</strain>
    </source>
</reference>
<dbReference type="Proteomes" id="UP001219518">
    <property type="component" value="Unassembled WGS sequence"/>
</dbReference>
<sequence>MRLALGALLLPLLAAAANGYGVNKFPFLMPNVRPTVVSGRETQCSVNAVNVECERPRTCPCGILNCRTQRTDEVVKVRL</sequence>
<keyword evidence="1" id="KW-0732">Signal</keyword>
<proteinExistence type="predicted"/>
<dbReference type="EMBL" id="JAHWGI010000376">
    <property type="protein sequence ID" value="KAK3914344.1"/>
    <property type="molecule type" value="Genomic_DNA"/>
</dbReference>
<reference evidence="2" key="1">
    <citation type="submission" date="2021-07" db="EMBL/GenBank/DDBJ databases">
        <authorList>
            <person name="Catto M.A."/>
            <person name="Jacobson A."/>
            <person name="Kennedy G."/>
            <person name="Labadie P."/>
            <person name="Hunt B.G."/>
            <person name="Srinivasan R."/>
        </authorList>
    </citation>
    <scope>NUCLEOTIDE SEQUENCE</scope>
    <source>
        <strain evidence="2">PL_HMW_Pooled</strain>
        <tissue evidence="2">Head</tissue>
    </source>
</reference>
<comment type="caution">
    <text evidence="2">The sequence shown here is derived from an EMBL/GenBank/DDBJ whole genome shotgun (WGS) entry which is preliminary data.</text>
</comment>
<keyword evidence="3" id="KW-1185">Reference proteome</keyword>
<feature type="signal peptide" evidence="1">
    <location>
        <begin position="1"/>
        <end position="19"/>
    </location>
</feature>
<accession>A0AAE1LD51</accession>
<protein>
    <submittedName>
        <fullName evidence="2">Uncharacterized protein</fullName>
    </submittedName>
</protein>
<evidence type="ECO:0000256" key="1">
    <source>
        <dbReference type="SAM" id="SignalP"/>
    </source>
</evidence>
<feature type="chain" id="PRO_5042206865" evidence="1">
    <location>
        <begin position="20"/>
        <end position="79"/>
    </location>
</feature>